<evidence type="ECO:0000313" key="2">
    <source>
        <dbReference type="EMBL" id="CAE7797125.1"/>
    </source>
</evidence>
<comment type="caution">
    <text evidence="2">The sequence shown here is derived from an EMBL/GenBank/DDBJ whole genome shotgun (WGS) entry which is preliminary data.</text>
</comment>
<dbReference type="PANTHER" id="PTHR22895">
    <property type="entry name" value="ARMADILLO REPEAT-CONTAINING PROTEIN 6"/>
    <property type="match status" value="1"/>
</dbReference>
<dbReference type="SUPFAM" id="SSF48371">
    <property type="entry name" value="ARM repeat"/>
    <property type="match status" value="1"/>
</dbReference>
<reference evidence="2" key="1">
    <citation type="submission" date="2021-02" db="EMBL/GenBank/DDBJ databases">
        <authorList>
            <person name="Dougan E. K."/>
            <person name="Rhodes N."/>
            <person name="Thang M."/>
            <person name="Chan C."/>
        </authorList>
    </citation>
    <scope>NUCLEOTIDE SEQUENCE</scope>
</reference>
<proteinExistence type="predicted"/>
<dbReference type="InterPro" id="IPR016024">
    <property type="entry name" value="ARM-type_fold"/>
</dbReference>
<dbReference type="PANTHER" id="PTHR22895:SF0">
    <property type="entry name" value="ARMADILLO REPEAT-CONTAINING PROTEIN 6"/>
    <property type="match status" value="1"/>
</dbReference>
<accession>A0A812YUJ5</accession>
<name>A0A812YUJ5_9DINO</name>
<keyword evidence="3" id="KW-1185">Reference proteome</keyword>
<dbReference type="Gene3D" id="1.25.10.10">
    <property type="entry name" value="Leucine-rich Repeat Variant"/>
    <property type="match status" value="1"/>
</dbReference>
<keyword evidence="1" id="KW-0677">Repeat</keyword>
<gene>
    <name evidence="2" type="primary">FTSH5</name>
    <name evidence="2" type="ORF">SNEC2469_LOCUS23479</name>
</gene>
<dbReference type="Proteomes" id="UP000601435">
    <property type="component" value="Unassembled WGS sequence"/>
</dbReference>
<organism evidence="2 3">
    <name type="scientific">Symbiodinium necroappetens</name>
    <dbReference type="NCBI Taxonomy" id="1628268"/>
    <lineage>
        <taxon>Eukaryota</taxon>
        <taxon>Sar</taxon>
        <taxon>Alveolata</taxon>
        <taxon>Dinophyceae</taxon>
        <taxon>Suessiales</taxon>
        <taxon>Symbiodiniaceae</taxon>
        <taxon>Symbiodinium</taxon>
    </lineage>
</organism>
<dbReference type="InterPro" id="IPR011989">
    <property type="entry name" value="ARM-like"/>
</dbReference>
<evidence type="ECO:0000313" key="3">
    <source>
        <dbReference type="Proteomes" id="UP000601435"/>
    </source>
</evidence>
<dbReference type="EMBL" id="CAJNJA010043820">
    <property type="protein sequence ID" value="CAE7797125.1"/>
    <property type="molecule type" value="Genomic_DNA"/>
</dbReference>
<dbReference type="OrthoDB" id="470822at2759"/>
<evidence type="ECO:0000256" key="1">
    <source>
        <dbReference type="ARBA" id="ARBA00022737"/>
    </source>
</evidence>
<sequence>MSNLAKLLKAGDCDSVEVKASRSSCTRKAQAVSASVQEAGLTRIGGLLAASKAPAGGLAPATLLPIIFAAMARFEQDAQVQRQGCSALRAVALQSPAPVLDAGGAKKIAEVMKRHIRDADVCRTAAVSFAAIVACLNSPVEMSQLRNSGVAPLLVEILSYHSNDLQLPGSKTARNSGTSVMADAAKA</sequence>
<protein>
    <submittedName>
        <fullName evidence="2">FTSH5 protein</fullName>
    </submittedName>
</protein>
<dbReference type="AlphaFoldDB" id="A0A812YUJ5"/>